<comment type="similarity">
    <text evidence="1">Belongs to the FGGY kinase family.</text>
</comment>
<reference evidence="6" key="1">
    <citation type="submission" date="2025-08" db="UniProtKB">
        <authorList>
            <consortium name="RefSeq"/>
        </authorList>
    </citation>
    <scope>IDENTIFICATION</scope>
    <source>
        <tissue evidence="6">Testes</tissue>
    </source>
</reference>
<dbReference type="Pfam" id="PF00370">
    <property type="entry name" value="FGGY_N"/>
    <property type="match status" value="1"/>
</dbReference>
<dbReference type="InterPro" id="IPR043129">
    <property type="entry name" value="ATPase_NBD"/>
</dbReference>
<evidence type="ECO:0000256" key="1">
    <source>
        <dbReference type="ARBA" id="ARBA00009156"/>
    </source>
</evidence>
<dbReference type="RefSeq" id="XP_002735979.1">
    <property type="nucleotide sequence ID" value="XM_002735933.2"/>
</dbReference>
<dbReference type="CDD" id="cd07777">
    <property type="entry name" value="ASKHA_NBD_FGGY_SHK"/>
    <property type="match status" value="1"/>
</dbReference>
<dbReference type="PANTHER" id="PTHR10196:SF67">
    <property type="entry name" value="SEDOHEPTULOKINASE"/>
    <property type="match status" value="1"/>
</dbReference>
<evidence type="ECO:0000256" key="2">
    <source>
        <dbReference type="ARBA" id="ARBA00022679"/>
    </source>
</evidence>
<proteinExistence type="inferred from homology"/>
<evidence type="ECO:0000256" key="3">
    <source>
        <dbReference type="ARBA" id="ARBA00022777"/>
    </source>
</evidence>
<dbReference type="InterPro" id="IPR000577">
    <property type="entry name" value="Carb_kinase_FGGY"/>
</dbReference>
<dbReference type="PANTHER" id="PTHR10196">
    <property type="entry name" value="SUGAR KINASE"/>
    <property type="match status" value="1"/>
</dbReference>
<gene>
    <name evidence="6" type="primary">LOC100371266</name>
</gene>
<dbReference type="Gene3D" id="3.30.420.40">
    <property type="match status" value="2"/>
</dbReference>
<evidence type="ECO:0000259" key="4">
    <source>
        <dbReference type="Pfam" id="PF00370"/>
    </source>
</evidence>
<name>A0ABM0GRW4_SACKO</name>
<keyword evidence="5" id="KW-1185">Reference proteome</keyword>
<feature type="domain" description="Carbohydrate kinase FGGY N-terminal" evidence="4">
    <location>
        <begin position="12"/>
        <end position="260"/>
    </location>
</feature>
<accession>A0ABM0GRW4</accession>
<dbReference type="PIRSF" id="PIRSF000538">
    <property type="entry name" value="GlpK"/>
    <property type="match status" value="1"/>
</dbReference>
<protein>
    <submittedName>
        <fullName evidence="6">Sedoheptulokinase-like</fullName>
    </submittedName>
</protein>
<dbReference type="InterPro" id="IPR018484">
    <property type="entry name" value="FGGY_N"/>
</dbReference>
<keyword evidence="3" id="KW-0418">Kinase</keyword>
<evidence type="ECO:0000313" key="6">
    <source>
        <dbReference type="RefSeq" id="XP_002735979.1"/>
    </source>
</evidence>
<dbReference type="SUPFAM" id="SSF53067">
    <property type="entry name" value="Actin-like ATPase domain"/>
    <property type="match status" value="2"/>
</dbReference>
<dbReference type="GeneID" id="100371266"/>
<keyword evidence="2" id="KW-0808">Transferase</keyword>
<evidence type="ECO:0000313" key="5">
    <source>
        <dbReference type="Proteomes" id="UP000694865"/>
    </source>
</evidence>
<organism evidence="5 6">
    <name type="scientific">Saccoglossus kowalevskii</name>
    <name type="common">Acorn worm</name>
    <dbReference type="NCBI Taxonomy" id="10224"/>
    <lineage>
        <taxon>Eukaryota</taxon>
        <taxon>Metazoa</taxon>
        <taxon>Hemichordata</taxon>
        <taxon>Enteropneusta</taxon>
        <taxon>Harrimaniidae</taxon>
        <taxon>Saccoglossus</taxon>
    </lineage>
</organism>
<sequence length="469" mass="50662">MAVNGVHTSPSYILGIDLGTTSVKAALIDRDTKEVVSSVSRETCAGVCSDLGILGNEQDPSKIIRACSMCVSGLPKHSLIKVSSIGVSGQMHGCLLWKSGEGWARRGTGRLDVGKCSQLITWQDQRCTSDFLRSLPAPKSHLRLSTGHGCATLFWMKRNKPDLLDSYDCAGTIQDFLVAMLCGLEKPVMSVQNAASWGYYDTVNKVWNSGILSEAGFPVKLLPEVKTPGSNAGNLEYNWYGIPQGVPVGIALGDMQCSILPSLQSETDAVLNISTSAQLSFAMSKKFIPPLTSESGTAVEYFPYFHDCYLAVAAALTGGNVLATMVKMLQQWTHELGHGIPQQDIYNKILSAAQEINDCDLVVSPTIFGERHIPNQRASVMNITAENLTLGHLGRAVCRGIITNLYEMMPRELLVESGVQQIIGCGSALTRNKILQTEIENLWKLPVVYCQGGDAAVGAALSQTIEYNV</sequence>
<dbReference type="Proteomes" id="UP000694865">
    <property type="component" value="Unplaced"/>
</dbReference>